<comment type="subcellular location">
    <subcellularLocation>
        <location evidence="1">Nucleus</location>
    </subcellularLocation>
</comment>
<dbReference type="Gene3D" id="4.10.240.10">
    <property type="entry name" value="Zn(2)-C6 fungal-type DNA-binding domain"/>
    <property type="match status" value="1"/>
</dbReference>
<dbReference type="CDD" id="cd00067">
    <property type="entry name" value="GAL4"/>
    <property type="match status" value="1"/>
</dbReference>
<organism evidence="5 6">
    <name type="scientific">Pyrenophora seminiperda CCB06</name>
    <dbReference type="NCBI Taxonomy" id="1302712"/>
    <lineage>
        <taxon>Eukaryota</taxon>
        <taxon>Fungi</taxon>
        <taxon>Dikarya</taxon>
        <taxon>Ascomycota</taxon>
        <taxon>Pezizomycotina</taxon>
        <taxon>Dothideomycetes</taxon>
        <taxon>Pleosporomycetidae</taxon>
        <taxon>Pleosporales</taxon>
        <taxon>Pleosporineae</taxon>
        <taxon>Pleosporaceae</taxon>
        <taxon>Pyrenophora</taxon>
    </lineage>
</organism>
<dbReference type="InterPro" id="IPR001138">
    <property type="entry name" value="Zn2Cys6_DnaBD"/>
</dbReference>
<dbReference type="Proteomes" id="UP000265663">
    <property type="component" value="Unassembled WGS sequence"/>
</dbReference>
<keyword evidence="2" id="KW-0539">Nucleus</keyword>
<sequence length="677" mass="75762">MSVSSRSRLTCSACTRRKVKCSKTVPCTNCIRRDQQDTCGINDAQGNPTSPPQSLTSRAQELDYLRQRLTQLENEIHQDNPTDRVATAHNLHPETPDVHSNETVHDIDSIAATRDAATVLEFLAWGRRKDPDCHTVVSIEPAENVSPGVDTGILQDLSQLPVLQLLLPNAQQVRQLVDYHRDCLLWYHGSYFDPTFQTQLSDFYDTHNGMIEDPAVNLQWVALLFSILTASLTCAPDTQARAWGFDEAERETLSRRWFQAIITCLNRADYTSNLNILSCQAITTATVSAHLLGFSTTQSIHLATAVRVAQSLGIHHLGPDIAGNLVVNETGRRVWCELCNQDWFSIPFSETYLISPRYTTSAPPSNSHDHDLIPVDADIPTITSYSRFLRDIAIIMPQLQDGLISSNTAYTRYEKVLNYDARLRGLATRERPLFMTNAPLDSTWPVWVPWARHALAITSSHKIVMIHRSFLLDSFVNPAFAFTRRTCLAASKTIIKEYNCLVEEDGPTLWIHQAFAVAASITLLLDVLHRDPGERECSEHRTHAQNVVRILKSRRDSMIATRGTKLLEAILAQTAPDVMQQRRGKHNRDGTPAIKFNVSALVRDFCKSNSANLPLAFPQDHASSPSSEDPPPMYHSSDSNLLGTDFTQSHPSFPFPATGANSFDDLLYLANYDFTNT</sequence>
<evidence type="ECO:0000259" key="4">
    <source>
        <dbReference type="PROSITE" id="PS50048"/>
    </source>
</evidence>
<evidence type="ECO:0000256" key="3">
    <source>
        <dbReference type="SAM" id="MobiDB-lite"/>
    </source>
</evidence>
<protein>
    <submittedName>
        <fullName evidence="5">C6 zinc finger domain containing</fullName>
    </submittedName>
</protein>
<evidence type="ECO:0000256" key="1">
    <source>
        <dbReference type="ARBA" id="ARBA00004123"/>
    </source>
</evidence>
<proteinExistence type="predicted"/>
<dbReference type="SUPFAM" id="SSF57701">
    <property type="entry name" value="Zn2/Cys6 DNA-binding domain"/>
    <property type="match status" value="1"/>
</dbReference>
<feature type="region of interest" description="Disordered" evidence="3">
    <location>
        <begin position="617"/>
        <end position="641"/>
    </location>
</feature>
<feature type="domain" description="Zn(2)-C6 fungal-type" evidence="4">
    <location>
        <begin position="10"/>
        <end position="39"/>
    </location>
</feature>
<dbReference type="PROSITE" id="PS00463">
    <property type="entry name" value="ZN2_CY6_FUNGAL_1"/>
    <property type="match status" value="1"/>
</dbReference>
<dbReference type="InterPro" id="IPR050613">
    <property type="entry name" value="Sec_Metabolite_Reg"/>
</dbReference>
<dbReference type="CDD" id="cd12148">
    <property type="entry name" value="fungal_TF_MHR"/>
    <property type="match status" value="1"/>
</dbReference>
<accession>A0A3M7MAV3</accession>
<dbReference type="SMART" id="SM00066">
    <property type="entry name" value="GAL4"/>
    <property type="match status" value="1"/>
</dbReference>
<gene>
    <name evidence="5" type="ORF">GMOD_00006630</name>
</gene>
<evidence type="ECO:0000313" key="5">
    <source>
        <dbReference type="EMBL" id="RMZ71509.1"/>
    </source>
</evidence>
<evidence type="ECO:0000256" key="2">
    <source>
        <dbReference type="ARBA" id="ARBA00023242"/>
    </source>
</evidence>
<name>A0A3M7MAV3_9PLEO</name>
<dbReference type="Pfam" id="PF00172">
    <property type="entry name" value="Zn_clus"/>
    <property type="match status" value="1"/>
</dbReference>
<evidence type="ECO:0000313" key="6">
    <source>
        <dbReference type="Proteomes" id="UP000265663"/>
    </source>
</evidence>
<dbReference type="AlphaFoldDB" id="A0A3M7MAV3"/>
<keyword evidence="6" id="KW-1185">Reference proteome</keyword>
<dbReference type="PROSITE" id="PS50048">
    <property type="entry name" value="ZN2_CY6_FUNGAL_2"/>
    <property type="match status" value="1"/>
</dbReference>
<dbReference type="GO" id="GO:0005634">
    <property type="term" value="C:nucleus"/>
    <property type="evidence" value="ECO:0007669"/>
    <property type="project" value="UniProtKB-SubCell"/>
</dbReference>
<dbReference type="PANTHER" id="PTHR31001">
    <property type="entry name" value="UNCHARACTERIZED TRANSCRIPTIONAL REGULATORY PROTEIN"/>
    <property type="match status" value="1"/>
</dbReference>
<dbReference type="GO" id="GO:0000981">
    <property type="term" value="F:DNA-binding transcription factor activity, RNA polymerase II-specific"/>
    <property type="evidence" value="ECO:0007669"/>
    <property type="project" value="InterPro"/>
</dbReference>
<dbReference type="InterPro" id="IPR036864">
    <property type="entry name" value="Zn2-C6_fun-type_DNA-bd_sf"/>
</dbReference>
<dbReference type="GO" id="GO:0008270">
    <property type="term" value="F:zinc ion binding"/>
    <property type="evidence" value="ECO:0007669"/>
    <property type="project" value="InterPro"/>
</dbReference>
<dbReference type="EMBL" id="KE747827">
    <property type="protein sequence ID" value="RMZ71509.1"/>
    <property type="molecule type" value="Genomic_DNA"/>
</dbReference>
<dbReference type="PANTHER" id="PTHR31001:SF76">
    <property type="entry name" value="ZN(2)-C6 FUNGAL-TYPE DOMAIN-CONTAINING PROTEIN"/>
    <property type="match status" value="1"/>
</dbReference>
<reference evidence="5 6" key="1">
    <citation type="journal article" date="2014" name="PLoS ONE">
        <title>De novo Genome Assembly of the Fungal Plant Pathogen Pyrenophora semeniperda.</title>
        <authorList>
            <person name="Soliai M.M."/>
            <person name="Meyer S.E."/>
            <person name="Udall J.A."/>
            <person name="Elzinga D.E."/>
            <person name="Hermansen R.A."/>
            <person name="Bodily P.M."/>
            <person name="Hart A.A."/>
            <person name="Coleman C.E."/>
        </authorList>
    </citation>
    <scope>NUCLEOTIDE SEQUENCE [LARGE SCALE GENOMIC DNA]</scope>
    <source>
        <strain evidence="5 6">CCB06</strain>
        <tissue evidence="5">Mycelium</tissue>
    </source>
</reference>
<dbReference type="OrthoDB" id="410267at2759"/>